<proteinExistence type="predicted"/>
<evidence type="ECO:0000256" key="1">
    <source>
        <dbReference type="SAM" id="MobiDB-lite"/>
    </source>
</evidence>
<protein>
    <submittedName>
        <fullName evidence="2">Uncharacterized protein</fullName>
    </submittedName>
</protein>
<name>A0A392NPS8_9FABA</name>
<reference evidence="2 3" key="1">
    <citation type="journal article" date="2018" name="Front. Plant Sci.">
        <title>Red Clover (Trifolium pratense) and Zigzag Clover (T. medium) - A Picture of Genomic Similarities and Differences.</title>
        <authorList>
            <person name="Dluhosova J."/>
            <person name="Istvanek J."/>
            <person name="Nedelnik J."/>
            <person name="Repkova J."/>
        </authorList>
    </citation>
    <scope>NUCLEOTIDE SEQUENCE [LARGE SCALE GENOMIC DNA]</scope>
    <source>
        <strain evidence="3">cv. 10/8</strain>
        <tissue evidence="2">Leaf</tissue>
    </source>
</reference>
<evidence type="ECO:0000313" key="3">
    <source>
        <dbReference type="Proteomes" id="UP000265520"/>
    </source>
</evidence>
<gene>
    <name evidence="2" type="ORF">A2U01_0021524</name>
</gene>
<accession>A0A392NPS8</accession>
<dbReference type="PANTHER" id="PTHR34427:SF5">
    <property type="entry name" value="DUF4283 DOMAIN-CONTAINING PROTEIN"/>
    <property type="match status" value="1"/>
</dbReference>
<feature type="compositionally biased region" description="Basic and acidic residues" evidence="1">
    <location>
        <begin position="307"/>
        <end position="317"/>
    </location>
</feature>
<feature type="non-terminal residue" evidence="2">
    <location>
        <position position="1"/>
    </location>
</feature>
<dbReference type="AlphaFoldDB" id="A0A392NPS8"/>
<feature type="region of interest" description="Disordered" evidence="1">
    <location>
        <begin position="284"/>
        <end position="317"/>
    </location>
</feature>
<keyword evidence="3" id="KW-1185">Reference proteome</keyword>
<evidence type="ECO:0000313" key="2">
    <source>
        <dbReference type="EMBL" id="MCI00505.1"/>
    </source>
</evidence>
<dbReference type="Proteomes" id="UP000265520">
    <property type="component" value="Unassembled WGS sequence"/>
</dbReference>
<sequence>SDVYELLERLQQIWLGTFKIKVNVSKFYKEEEKQHPAHAQECLSRPEGFINNSYRSFVEVLDNNRVNLHEVSSHHVLPFPPPRFVLVDVSRERLDALKGSLVGFLRNDCEFLALSDSLRLEEFKNIAVCNLGVGGGMVLFKSNVAGALKFFLDSCVRWWSAWCSKMVPWTPDVVTYRRAVWVSVWGVPIHVWGLDLFVKIANYVGDYINVNEATLKEVRLDRGWIHIWLPATAKMVDEVVEVRTEGVSYHIRVIEETDGDRNVPVCVANDCSSVGDGSNSIAAGFRHSPTDWESTGDGEEEGEEVTGIDRGHEEYGT</sequence>
<dbReference type="EMBL" id="LXQA010043425">
    <property type="protein sequence ID" value="MCI00505.1"/>
    <property type="molecule type" value="Genomic_DNA"/>
</dbReference>
<feature type="compositionally biased region" description="Acidic residues" evidence="1">
    <location>
        <begin position="294"/>
        <end position="306"/>
    </location>
</feature>
<comment type="caution">
    <text evidence="2">The sequence shown here is derived from an EMBL/GenBank/DDBJ whole genome shotgun (WGS) entry which is preliminary data.</text>
</comment>
<dbReference type="PANTHER" id="PTHR34427">
    <property type="entry name" value="DUF4283 DOMAIN PROTEIN"/>
    <property type="match status" value="1"/>
</dbReference>
<organism evidence="2 3">
    <name type="scientific">Trifolium medium</name>
    <dbReference type="NCBI Taxonomy" id="97028"/>
    <lineage>
        <taxon>Eukaryota</taxon>
        <taxon>Viridiplantae</taxon>
        <taxon>Streptophyta</taxon>
        <taxon>Embryophyta</taxon>
        <taxon>Tracheophyta</taxon>
        <taxon>Spermatophyta</taxon>
        <taxon>Magnoliopsida</taxon>
        <taxon>eudicotyledons</taxon>
        <taxon>Gunneridae</taxon>
        <taxon>Pentapetalae</taxon>
        <taxon>rosids</taxon>
        <taxon>fabids</taxon>
        <taxon>Fabales</taxon>
        <taxon>Fabaceae</taxon>
        <taxon>Papilionoideae</taxon>
        <taxon>50 kb inversion clade</taxon>
        <taxon>NPAAA clade</taxon>
        <taxon>Hologalegina</taxon>
        <taxon>IRL clade</taxon>
        <taxon>Trifolieae</taxon>
        <taxon>Trifolium</taxon>
    </lineage>
</organism>